<keyword evidence="5" id="KW-1185">Reference proteome</keyword>
<dbReference type="Pfam" id="PF01370">
    <property type="entry name" value="Epimerase"/>
    <property type="match status" value="1"/>
</dbReference>
<evidence type="ECO:0000313" key="4">
    <source>
        <dbReference type="EMBL" id="KAJ7744054.1"/>
    </source>
</evidence>
<proteinExistence type="inferred from homology"/>
<protein>
    <recommendedName>
        <fullName evidence="3">NAD-dependent epimerase/dehydratase domain-containing protein</fullName>
    </recommendedName>
</protein>
<feature type="domain" description="NAD-dependent epimerase/dehydratase" evidence="3">
    <location>
        <begin position="9"/>
        <end position="271"/>
    </location>
</feature>
<dbReference type="InterPro" id="IPR036291">
    <property type="entry name" value="NAD(P)-bd_dom_sf"/>
</dbReference>
<dbReference type="CDD" id="cd05227">
    <property type="entry name" value="AR_SDR_e"/>
    <property type="match status" value="1"/>
</dbReference>
<gene>
    <name evidence="4" type="ORF">DFH07DRAFT_749660</name>
</gene>
<accession>A0AAD7IKS2</accession>
<dbReference type="Gene3D" id="3.40.50.720">
    <property type="entry name" value="NAD(P)-binding Rossmann-like Domain"/>
    <property type="match status" value="1"/>
</dbReference>
<organism evidence="4 5">
    <name type="scientific">Mycena maculata</name>
    <dbReference type="NCBI Taxonomy" id="230809"/>
    <lineage>
        <taxon>Eukaryota</taxon>
        <taxon>Fungi</taxon>
        <taxon>Dikarya</taxon>
        <taxon>Basidiomycota</taxon>
        <taxon>Agaricomycotina</taxon>
        <taxon>Agaricomycetes</taxon>
        <taxon>Agaricomycetidae</taxon>
        <taxon>Agaricales</taxon>
        <taxon>Marasmiineae</taxon>
        <taxon>Mycenaceae</taxon>
        <taxon>Mycena</taxon>
    </lineage>
</organism>
<dbReference type="SUPFAM" id="SSF51735">
    <property type="entry name" value="NAD(P)-binding Rossmann-fold domains"/>
    <property type="match status" value="1"/>
</dbReference>
<dbReference type="PANTHER" id="PTHR10366">
    <property type="entry name" value="NAD DEPENDENT EPIMERASE/DEHYDRATASE"/>
    <property type="match status" value="1"/>
</dbReference>
<dbReference type="PANTHER" id="PTHR10366:SF564">
    <property type="entry name" value="STEROL-4-ALPHA-CARBOXYLATE 3-DEHYDROGENASE, DECARBOXYLATING"/>
    <property type="match status" value="1"/>
</dbReference>
<dbReference type="Proteomes" id="UP001215280">
    <property type="component" value="Unassembled WGS sequence"/>
</dbReference>
<evidence type="ECO:0000256" key="1">
    <source>
        <dbReference type="ARBA" id="ARBA00023002"/>
    </source>
</evidence>
<dbReference type="AlphaFoldDB" id="A0AAD7IKS2"/>
<dbReference type="GO" id="GO:0016616">
    <property type="term" value="F:oxidoreductase activity, acting on the CH-OH group of donors, NAD or NADP as acceptor"/>
    <property type="evidence" value="ECO:0007669"/>
    <property type="project" value="TreeGrafter"/>
</dbReference>
<comment type="similarity">
    <text evidence="2">Belongs to the NAD(P)-dependent epimerase/dehydratase family. Dihydroflavonol-4-reductase subfamily.</text>
</comment>
<keyword evidence="1" id="KW-0560">Oxidoreductase</keyword>
<evidence type="ECO:0000256" key="2">
    <source>
        <dbReference type="ARBA" id="ARBA00023445"/>
    </source>
</evidence>
<dbReference type="EMBL" id="JARJLG010000109">
    <property type="protein sequence ID" value="KAJ7744054.1"/>
    <property type="molecule type" value="Genomic_DNA"/>
</dbReference>
<dbReference type="InterPro" id="IPR050425">
    <property type="entry name" value="NAD(P)_dehydrat-like"/>
</dbReference>
<evidence type="ECO:0000259" key="3">
    <source>
        <dbReference type="Pfam" id="PF01370"/>
    </source>
</evidence>
<sequence length="343" mass="37517">MPAVTPPKVLVTGANGFIAVWVVRSLLEAGFSVRGAVRSIEKYGHLRDIFASYGDRFELVVVPDITKEGAFDEAVKGVDAIEHTASPFHLNPNSKPEDFVVPAKQGTLGILQSALKLGKSGSVKLKRVVITSSCAAVLRVQPEPKTFSEDDWNDQAEDEVKEKGIMASGISKYRASKTLAEKAARDFVEEHKKEIEWDLVRLNPPFVFGPTIHAVSSPDALNTSARQFYEILTVPQTPATRHSGSCWVDVRDLARAHVLALLKEAAGGERIIVSAGPYLTRNTVDAAPDSDDKYQKGVPGSGKDAVHQIRYDASKSVRVLGMTYRTMEETARDTTADWEARGW</sequence>
<reference evidence="4" key="1">
    <citation type="submission" date="2023-03" db="EMBL/GenBank/DDBJ databases">
        <title>Massive genome expansion in bonnet fungi (Mycena s.s.) driven by repeated elements and novel gene families across ecological guilds.</title>
        <authorList>
            <consortium name="Lawrence Berkeley National Laboratory"/>
            <person name="Harder C.B."/>
            <person name="Miyauchi S."/>
            <person name="Viragh M."/>
            <person name="Kuo A."/>
            <person name="Thoen E."/>
            <person name="Andreopoulos B."/>
            <person name="Lu D."/>
            <person name="Skrede I."/>
            <person name="Drula E."/>
            <person name="Henrissat B."/>
            <person name="Morin E."/>
            <person name="Kohler A."/>
            <person name="Barry K."/>
            <person name="LaButti K."/>
            <person name="Morin E."/>
            <person name="Salamov A."/>
            <person name="Lipzen A."/>
            <person name="Mereny Z."/>
            <person name="Hegedus B."/>
            <person name="Baldrian P."/>
            <person name="Stursova M."/>
            <person name="Weitz H."/>
            <person name="Taylor A."/>
            <person name="Grigoriev I.V."/>
            <person name="Nagy L.G."/>
            <person name="Martin F."/>
            <person name="Kauserud H."/>
        </authorList>
    </citation>
    <scope>NUCLEOTIDE SEQUENCE</scope>
    <source>
        <strain evidence="4">CBHHK188m</strain>
    </source>
</reference>
<dbReference type="InterPro" id="IPR001509">
    <property type="entry name" value="Epimerase_deHydtase"/>
</dbReference>
<name>A0AAD7IKS2_9AGAR</name>
<evidence type="ECO:0000313" key="5">
    <source>
        <dbReference type="Proteomes" id="UP001215280"/>
    </source>
</evidence>
<comment type="caution">
    <text evidence="4">The sequence shown here is derived from an EMBL/GenBank/DDBJ whole genome shotgun (WGS) entry which is preliminary data.</text>
</comment>